<dbReference type="GO" id="GO:0005506">
    <property type="term" value="F:iron ion binding"/>
    <property type="evidence" value="ECO:0007669"/>
    <property type="project" value="InterPro"/>
</dbReference>
<dbReference type="EMBL" id="CP053069">
    <property type="protein sequence ID" value="QJR09403.1"/>
    <property type="molecule type" value="Genomic_DNA"/>
</dbReference>
<evidence type="ECO:0000256" key="4">
    <source>
        <dbReference type="ARBA" id="ARBA00022982"/>
    </source>
</evidence>
<dbReference type="SUPFAM" id="SSF47175">
    <property type="entry name" value="Cytochromes"/>
    <property type="match status" value="1"/>
</dbReference>
<dbReference type="InterPro" id="IPR012127">
    <property type="entry name" value="Cyt_c_prime"/>
</dbReference>
<dbReference type="InterPro" id="IPR002321">
    <property type="entry name" value="Cyt_c_II"/>
</dbReference>
<evidence type="ECO:0000313" key="9">
    <source>
        <dbReference type="EMBL" id="QJR09403.1"/>
    </source>
</evidence>
<feature type="binding site" description="covalent" evidence="7">
    <location>
        <position position="149"/>
    </location>
    <ligand>
        <name>heme c</name>
        <dbReference type="ChEBI" id="CHEBI:61717"/>
    </ligand>
</feature>
<accession>A0A6M4GSX3</accession>
<dbReference type="PRINTS" id="PR00608">
    <property type="entry name" value="CYTCHROMECII"/>
</dbReference>
<dbReference type="Proteomes" id="UP000501534">
    <property type="component" value="Chromosome"/>
</dbReference>
<comment type="PTM">
    <text evidence="7">Binds 1 heme group per subunit.</text>
</comment>
<dbReference type="InterPro" id="IPR015984">
    <property type="entry name" value="Cyt_c_prime_subgr"/>
</dbReference>
<feature type="binding site" description="covalent" evidence="7">
    <location>
        <position position="152"/>
    </location>
    <ligand>
        <name>heme c</name>
        <dbReference type="ChEBI" id="CHEBI:61717"/>
    </ligand>
</feature>
<dbReference type="GO" id="GO:0042597">
    <property type="term" value="C:periplasmic space"/>
    <property type="evidence" value="ECO:0007669"/>
    <property type="project" value="InterPro"/>
</dbReference>
<evidence type="ECO:0000256" key="5">
    <source>
        <dbReference type="ARBA" id="ARBA00023004"/>
    </source>
</evidence>
<feature type="chain" id="PRO_5027107768" evidence="8">
    <location>
        <begin position="24"/>
        <end position="159"/>
    </location>
</feature>
<keyword evidence="2 7" id="KW-0349">Heme</keyword>
<dbReference type="AlphaFoldDB" id="A0A6M4GSX3"/>
<feature type="signal peptide" evidence="8">
    <location>
        <begin position="1"/>
        <end position="23"/>
    </location>
</feature>
<proteinExistence type="predicted"/>
<keyword evidence="1" id="KW-0813">Transport</keyword>
<evidence type="ECO:0000256" key="2">
    <source>
        <dbReference type="ARBA" id="ARBA00022617"/>
    </source>
</evidence>
<organism evidence="9 10">
    <name type="scientific">Usitatibacter rugosus</name>
    <dbReference type="NCBI Taxonomy" id="2732067"/>
    <lineage>
        <taxon>Bacteria</taxon>
        <taxon>Pseudomonadati</taxon>
        <taxon>Pseudomonadota</taxon>
        <taxon>Betaproteobacteria</taxon>
        <taxon>Nitrosomonadales</taxon>
        <taxon>Usitatibacteraceae</taxon>
        <taxon>Usitatibacter</taxon>
    </lineage>
</organism>
<keyword evidence="5 6" id="KW-0408">Iron</keyword>
<evidence type="ECO:0000256" key="1">
    <source>
        <dbReference type="ARBA" id="ARBA00022448"/>
    </source>
</evidence>
<protein>
    <submittedName>
        <fullName evidence="9">Cytochrome c</fullName>
    </submittedName>
</protein>
<dbReference type="PIRSF" id="PIRSF000027">
    <property type="entry name" value="Cytc_c_prime"/>
    <property type="match status" value="1"/>
</dbReference>
<dbReference type="KEGG" id="uru:DSM104443_00447"/>
<evidence type="ECO:0000256" key="7">
    <source>
        <dbReference type="PIRSR" id="PIRSR000027-2"/>
    </source>
</evidence>
<name>A0A6M4GSX3_9PROT</name>
<keyword evidence="3 6" id="KW-0479">Metal-binding</keyword>
<dbReference type="GO" id="GO:0009055">
    <property type="term" value="F:electron transfer activity"/>
    <property type="evidence" value="ECO:0007669"/>
    <property type="project" value="InterPro"/>
</dbReference>
<evidence type="ECO:0000256" key="8">
    <source>
        <dbReference type="SAM" id="SignalP"/>
    </source>
</evidence>
<reference evidence="9 10" key="1">
    <citation type="submission" date="2020-04" db="EMBL/GenBank/DDBJ databases">
        <title>Usitatibacter rugosus gen. nov., sp. nov. and Usitatibacter palustris sp. nov., novel members of Usitatibacteraceae fam. nov. within the order Nitrosomonadales isolated from soil.</title>
        <authorList>
            <person name="Huber K.J."/>
            <person name="Neumann-Schaal M."/>
            <person name="Geppert A."/>
            <person name="Luckner M."/>
            <person name="Wanner G."/>
            <person name="Overmann J."/>
        </authorList>
    </citation>
    <scope>NUCLEOTIDE SEQUENCE [LARGE SCALE GENOMIC DNA]</scope>
    <source>
        <strain evidence="9 10">0125_3</strain>
    </source>
</reference>
<evidence type="ECO:0000256" key="3">
    <source>
        <dbReference type="ARBA" id="ARBA00022723"/>
    </source>
</evidence>
<keyword evidence="10" id="KW-1185">Reference proteome</keyword>
<dbReference type="RefSeq" id="WP_171089092.1">
    <property type="nucleotide sequence ID" value="NZ_CP053069.1"/>
</dbReference>
<gene>
    <name evidence="9" type="ORF">DSM104443_00447</name>
</gene>
<evidence type="ECO:0000313" key="10">
    <source>
        <dbReference type="Proteomes" id="UP000501534"/>
    </source>
</evidence>
<evidence type="ECO:0000256" key="6">
    <source>
        <dbReference type="PIRSR" id="PIRSR000027-1"/>
    </source>
</evidence>
<keyword evidence="4" id="KW-0249">Electron transport</keyword>
<sequence>MKRSLRIATLSALVIAAATTAYAQLKPEDAIRARQSIMRVVALNFGPLSAMAQDKIPYNKDLFVASATRLEAVWSMDASRFFVKGTDKPVAGSNIAGFTDVKPEIWNNPLKFKDAFDDNTAAIAKLAAAARSGDEAAMKSAVGGVGKACKGCHDDFKVK</sequence>
<dbReference type="Gene3D" id="1.20.120.10">
    <property type="entry name" value="Cytochrome c/b562"/>
    <property type="match status" value="1"/>
</dbReference>
<keyword evidence="8" id="KW-0732">Signal</keyword>
<dbReference type="PROSITE" id="PS51009">
    <property type="entry name" value="CYTCII"/>
    <property type="match status" value="1"/>
</dbReference>
<dbReference type="Pfam" id="PF01322">
    <property type="entry name" value="Cytochrom_C_2"/>
    <property type="match status" value="1"/>
</dbReference>
<dbReference type="GO" id="GO:0022900">
    <property type="term" value="P:electron transport chain"/>
    <property type="evidence" value="ECO:0007669"/>
    <property type="project" value="InterPro"/>
</dbReference>
<feature type="binding site" description="axial binding residue" evidence="6">
    <location>
        <position position="153"/>
    </location>
    <ligand>
        <name>heme c</name>
        <dbReference type="ChEBI" id="CHEBI:61717"/>
    </ligand>
    <ligandPart>
        <name>Fe</name>
        <dbReference type="ChEBI" id="CHEBI:18248"/>
    </ligandPart>
</feature>
<dbReference type="GO" id="GO:0020037">
    <property type="term" value="F:heme binding"/>
    <property type="evidence" value="ECO:0007669"/>
    <property type="project" value="InterPro"/>
</dbReference>
<dbReference type="InterPro" id="IPR010980">
    <property type="entry name" value="Cyt_c/b562"/>
</dbReference>